<dbReference type="RefSeq" id="WP_162645902.1">
    <property type="nucleotide sequence ID" value="NZ_CP048288.1"/>
</dbReference>
<dbReference type="SUPFAM" id="SSF69796">
    <property type="entry name" value="Thymidylate synthase-complementing protein Thy1"/>
    <property type="match status" value="2"/>
</dbReference>
<dbReference type="GO" id="GO:0050660">
    <property type="term" value="F:flavin adenine dinucleotide binding"/>
    <property type="evidence" value="ECO:0007669"/>
    <property type="project" value="InterPro"/>
</dbReference>
<evidence type="ECO:0000313" key="3">
    <source>
        <dbReference type="Proteomes" id="UP000479114"/>
    </source>
</evidence>
<dbReference type="KEGG" id="prz:GZH47_33280"/>
<accession>A0A6C0PB76</accession>
<dbReference type="CDD" id="cd20175">
    <property type="entry name" value="ThyX"/>
    <property type="match status" value="2"/>
</dbReference>
<keyword evidence="2" id="KW-0614">Plasmid</keyword>
<dbReference type="PROSITE" id="PS51331">
    <property type="entry name" value="THYX"/>
    <property type="match status" value="2"/>
</dbReference>
<dbReference type="AlphaFoldDB" id="A0A6C0PB76"/>
<dbReference type="GO" id="GO:0006231">
    <property type="term" value="P:dTMP biosynthetic process"/>
    <property type="evidence" value="ECO:0007669"/>
    <property type="project" value="InterPro"/>
</dbReference>
<name>A0A6C0PB76_9BACL</name>
<feature type="region of interest" description="Disordered" evidence="1">
    <location>
        <begin position="1"/>
        <end position="21"/>
    </location>
</feature>
<proteinExistence type="predicted"/>
<geneLocation type="plasmid" evidence="2 3">
    <name>unnamed2</name>
</geneLocation>
<evidence type="ECO:0000313" key="2">
    <source>
        <dbReference type="EMBL" id="QHW35768.1"/>
    </source>
</evidence>
<dbReference type="PANTHER" id="PTHR34934:SF1">
    <property type="entry name" value="FLAVIN-DEPENDENT THYMIDYLATE SYNTHASE"/>
    <property type="match status" value="1"/>
</dbReference>
<dbReference type="EMBL" id="CP048288">
    <property type="protein sequence ID" value="QHW35768.1"/>
    <property type="molecule type" value="Genomic_DNA"/>
</dbReference>
<protein>
    <submittedName>
        <fullName evidence="2">FAD-dependent thymidylate synthase</fullName>
    </submittedName>
</protein>
<evidence type="ECO:0000256" key="1">
    <source>
        <dbReference type="SAM" id="MobiDB-lite"/>
    </source>
</evidence>
<dbReference type="PANTHER" id="PTHR34934">
    <property type="entry name" value="FLAVIN-DEPENDENT THYMIDYLATE SYNTHASE"/>
    <property type="match status" value="1"/>
</dbReference>
<dbReference type="Pfam" id="PF02511">
    <property type="entry name" value="Thy1"/>
    <property type="match status" value="2"/>
</dbReference>
<dbReference type="Proteomes" id="UP000479114">
    <property type="component" value="Plasmid unnamed2"/>
</dbReference>
<dbReference type="GO" id="GO:0070402">
    <property type="term" value="F:NADPH binding"/>
    <property type="evidence" value="ECO:0007669"/>
    <property type="project" value="TreeGrafter"/>
</dbReference>
<dbReference type="GO" id="GO:0004799">
    <property type="term" value="F:thymidylate synthase activity"/>
    <property type="evidence" value="ECO:0007669"/>
    <property type="project" value="TreeGrafter"/>
</dbReference>
<dbReference type="GO" id="GO:0050797">
    <property type="term" value="F:thymidylate synthase (FAD) activity"/>
    <property type="evidence" value="ECO:0007669"/>
    <property type="project" value="InterPro"/>
</dbReference>
<gene>
    <name evidence="2" type="ORF">GZH47_33280</name>
</gene>
<keyword evidence="3" id="KW-1185">Reference proteome</keyword>
<reference evidence="2 3" key="1">
    <citation type="submission" date="2020-02" db="EMBL/GenBank/DDBJ databases">
        <title>Paenibacillus sp. nov., isolated from rhizosphere soil of tomato.</title>
        <authorList>
            <person name="Weon H.-Y."/>
            <person name="Lee S.A."/>
        </authorList>
    </citation>
    <scope>NUCLEOTIDE SEQUENCE [LARGE SCALE GENOMIC DNA]</scope>
    <source>
        <strain evidence="2 3">14171R-81</strain>
        <plasmid evidence="2 3">unnamed2</plasmid>
    </source>
</reference>
<sequence length="528" mass="60626">MTTTRSNKRTGGTKPAEQNPDLFDQAPASLVLDEFQMLKRFITNMEDNVYCVTNLPEEFIAVLFAWVSRSPKSFKEHVLQAIKDGFIDPAKILENPYEQLSDKAAAFHEKWVVGYGHSSVAEHANAHVGVERVSRLASAELELSNEHYAITEYSQRYQKPVRGAWFNPFERWINHSGPTRDMHENPAWIAYEGFMNECFDVFEELIDGVYKHLTEGKFYPSADSEIARINATAMKLSFEDARYALPLAMFTQLGMTANGRSWRDGLSNLYASDYAEVHDMTNKLKREITKVLPTLLKHADPSEYQAKSKKRMKARFPETFVKGKALQPVALYDFPLEGHALREIVTHEIVRAQGLTINEARARAGTYSTEELKEIVLELIWEMGKYDAPPESFKQIHYQFSMLISEANWHQLLRHNRKTAFTFAPPNVHSGITIPPRIKEAGLEHKLVELAAKAEEFFGTLSPGIREYVVLNAHRRQILADCNLWEMYHLINLRTSEEAQWDIRQAFNDLYEQLKFAHPTLISAAKRR</sequence>
<dbReference type="InterPro" id="IPR003669">
    <property type="entry name" value="Thymidylate_synthase_ThyX"/>
</dbReference>
<dbReference type="Gene3D" id="3.30.1360.170">
    <property type="match status" value="2"/>
</dbReference>
<dbReference type="InterPro" id="IPR036098">
    <property type="entry name" value="Thymidylate_synthase_ThyX_sf"/>
</dbReference>
<organism evidence="2 3">
    <name type="scientific">Paenibacillus rhizovicinus</name>
    <dbReference type="NCBI Taxonomy" id="2704463"/>
    <lineage>
        <taxon>Bacteria</taxon>
        <taxon>Bacillati</taxon>
        <taxon>Bacillota</taxon>
        <taxon>Bacilli</taxon>
        <taxon>Bacillales</taxon>
        <taxon>Paenibacillaceae</taxon>
        <taxon>Paenibacillus</taxon>
    </lineage>
</organism>